<feature type="region of interest" description="Disordered" evidence="2">
    <location>
        <begin position="3612"/>
        <end position="3640"/>
    </location>
</feature>
<accession>A0A1C6YRI0</accession>
<dbReference type="Proteomes" id="UP000516480">
    <property type="component" value="Chromosome 14"/>
</dbReference>
<sequence length="4864" mass="578403">MQKKKHMNKKKRHIKSVSKFHCNHMQDLLLKEIYEGYNDENNDNVYLEKKRRKKKKTQNKYVERLKSLYSEVKLEKCLKYGLQNIKKIKKKNYAAKIIFLKIIGNCYFYFENYKSSSLTYILLSKYMKRIVNKNKIEIFYNAGVIFTKYFLQTNNVSYYLSAKSCFNYSLLYNDKESTRFNELIYNNIRRIFKKYFITDMTKNIIQGYKKETNTNNSNNKEISDLYNSIHDKNNTHSYLPLYSGEKWNEYNFLDTDFPLCLYNSIVFTADVFNLPKNKKKTYHRKIMKEQTWYFNKTNKFIVKNSFEGMYEQNGMHGYYNDSKKNCIIRRNPQNNVKHSYNDNSLEPLSFLCNGKNKKLSMNVYNNKYIDSLKNSNLNDKIFNNASDTSSDIESGKDNFTNKYNSNIKYNNIREKYSGNVSSDYDVIYKGNNLFYNHNLGGINNLSVGKNMKKIYKGYKMSLIDEYSDVINNKNKDIGIIKVPKNKSFVDFFRSMYEASLKNKFDVVLKFYDEPEDELNWMSKNGSNSGIKRGRKRKDEKENYMKTLGDDIHDVPIEYNNGKNMSSWESEKKNYTDSCSEEIDSIVINRNDSLCNYNNFQKGFQRNMTNIYDNNILNRKNENVIKGNNGYNEFVHLMNLYKEIKNEINYIRCNYNTMDNNFNDKKEIEEIIVNNINKFNKKRIRDKVKKLSLYNNYTLSDAADKMIDNINSLFVIKNYSKFLKSIKKNNNISHIYYLYENMYGIDKFDHINSSNIFNISHFIIDIFLLKNIKEKDYLKKKIKKLKYSFKNIFQFNSLPVHLKNIINDLSTHNSKQIKKNETVDNIYIQSLLKKRKKETDIKNVSSDCNDGNSNNSKKGVSKVNENSYMGNIKKKKKNFKSGMMNDSNKTNENNLKYYLNNKSEIENELQLIIEKRKDGNSVNHSIEISEQVINIENEHNNINWDDKNILRNDLESLSSSSTGESHFNKIPKVSYNYNMEREKLYIDMRKENNDMFDDIIDFYEFFNSSNVSYFTKHRIEEITLILFYHYCNNNYGFMLKDFLLKIFIFFTYNNIINKKNIHEYPSFIKLYGLYLSSINCDPIKHFYHNIERDTEEINNFREIHKKYREQKSINFTYGNDWTSTDESELKSDDYISVIYCHLCMLQLLYKCYLKKLHKYTYFPNMNLENIINNTFEILNCLLIRHSYNKQIGEIKSHVLIIFLQFLYINSKYYFKNVTFFLNKYDINYLVKSEQNNFYSANTEEIDKFVIYKDIAETVPGNDGTDIGQEISEETVGSIRCEDELENEKDAEEKQEVEAENETEEEKEIEEEEEIESKQEIEEDEEETEKEESRGEDSQMENNICEENGIEDDEEGYNNSGSGDKNREESNDINEKNSSNSRSIDEGNNRSSDEYIDDQNGKRDNERSEKGTDYKIMNQIENRSEKISSTRSSSKSDEENSGRSSEFSSNEMSYYIKEANSYSNEASKSNEVSNSSSVLSVERNTINCDSSEHVYNKDFAKENIIMDNMNYEMTKFEKFQKFITRLDENINITFSSFLKCYNKCFLILNLGIHQHEILRKIIRRKIKKIKNYCNSLYSILKIKKLPINNNYNFVLDEINYNLLNKNIFSKPSFFKVLKEDKYVFELYKYDSSNLRNMYEENKNKYGNGNRKYIPDENNLFKILLLYKNTKRDKYMRKKVSIAKKRYIVLLNSYEYIKKLICNELKKNDILNLYKRAKSIDENFNSSIDYLHSLFDSRLCFLFLSYELQNVIIDFLKDSIDFIISGVEKDAEVDEFRKVRKICVSKGIHKDKYKRNRTDNIMRFFLVKKIMKIYNIIFSFFYLRLNSFLKHNANKLYKIIGKRVENVFSYDDKDTWNTLNMFNFINYRYGCSYNFLNEIFTSFHIFVNNLIKVDVYIQLDKKLIGKKKSVKKKYNLYNYHPGDNDAYKNMKTAPMDYNEIPKYPKMRKNSCRSNMCEKNKINGVYFNKNRIYKIINEVKKNVTIGGKFKIKNDILEKKIGTKINKYFGFFIKNKNLKKKVMNKFDNTYRAHELYVKPKNNKPNNNNYTSFDFVENAVSYMNNAYNNNKNVNIQKKKIMIKKSIKKDTNVERKIFSFLRVYPRFHLYINKYSNGKYEKINLKRRKIKNISRKVGRRGNNNMYMPQKLWSNKSLIKHMYKSKTIIDNYNKLNKLKKKFKKKLNNISLFKYIPIVDKHGSKIYSSLYRTYSHILFILISILYIENYNILHIRKNHDLFMNNDIYNTYYIFVHISSSIILLLSSPLRTYLHFNPSVGSKRINISTKRGITRSMNSQKIYRNEFQNSNISIAKDEQEKKIKGHMEECNIYVNTLLCFSYTNILLISKKGNNKGNKIKRNKYIYAFCNLIENILQNVMFFYELYNSAKNGNDILEVDDNFSKLNKMCKENNLIENYIPIKNALIFHSLFKYIIPDKYCNYFNIRESELYNMKKCSLNLFYFSLNILLTTFNTDISINIERCLYNINYFCYEKLYYEIILSNVKKVIKGLKLDNRKSSFNCIYSCVLYYLHKYGKNCTNSLKVETSHNNIEQRKKNDNSNCRPQKYSQLQDSVSSLYNKINEVNNILHVYKDNSINDDESDVGRDVKGQSYLCTYGKKENAIFDNANTNYGCKNGIHELNNREKMNRREVLSKIIYDMVEPYIDIKHIEVYNKIYRSHDSINSLINICFSFLFNNLLFLKPVYPFDIPSKDKNENEINEKKNNNKITNYNFDIFNIKMDKMKASELFLSLYIHKYMHSISLDIKKLVDYNMFMNLFFWMSNKMHTTINHRNYVYLNYSFYNVYYKFNEYNVLQFLVNFKRSKSEGKEFMMSFVKMFEKLISLGSDLSSDFADPLAYNVYLDYMNDLFLNDDYYYVCFCDYIKNTYIEENDLNRNEFEFFMTELNELNPFKIGEDVKNKIHEGFGMNYLILVVKKKLCEDICKYKNISNDTNNILEDLDHVDINLDYKNENIYNFENKNDLIWELKELHEEQKNKKKLMFKSFKNRYKIKIKLNNNPYYFKNIYKYYRNNLFILINKKNIDYFEIIKVINKKGYNHFSNMFFSYFIHILSEVKYDYSRQYNFNIQKIMDKLNIGLKASFYNNKNVMLYYYLFQQYFYLYIFSEYKYFSELVCSEYFLLNLSMKSVNNSLYNTDAYRIYCFLKFLYIKNILNHTDTLLNFLIYIYYKYFCYHYKEKDEKFPHFIDMFLSIHEESCNSTLLFANYKSKEINFEANLEKGSMVTKNGLNSYIGEIIKNPENESNQDISTESNPAYEFKHNGSMITDSISNMYKNEDINNEENEKENEEKYVKTDERRNEYSNAKNCNLVLLNSQDRFINILFYKILINFIKSKVNTLNSKYIFDNANFYISSYIKYLLFYTFEKKNKVFGNALKYKYSFYNFKALKKNLKLCLYIKNLYLKQDLFNSNILSFLNLESNRTKKIKSAKRISKNMKQVRGESIDDLVQNINIYKNNSTICKAEEFNFNDENVIEKISEKSEEKYNENKNVCNDNSEENKQLLNILGCMQNEKKYRKRLNIEDENDNDDVHMTNKKLCIKEENIEFDGEIKNIGDGKDEHKLNPTIEERKESEIMKAKEIISGQSTYIADIKKIKIEIEENSKSVDYINADSEKGKGNGHNGDLSDSTPKERDKENLNKKKNEFNIGKIKIKTENVNEINKSLSKFNKGDVLINLFLEKKENVQKNISIKYYVKIFNFYLKNRVHEYYINSLDFSKFQDKSIYLVFIFLGKLFNFFANSLLSYIDDDNFKAYKKNKIIVRNRNKTDPDSLEKYYSYEYLLLHFILISICNYADTLSFLCMSFMDISHLRKDEEEREFEEAQGVEENRSIEENEEAQTDGEQDKECDSCDKENSKGIKKIELMKNLKNLTIRNYTDLCESNNFKKNIFTLKPSFLDTNIYYMFRKKSIDIINSDKESAKIIIPIYKLLVARLKICLYNPTYFFIASLFSYKYDTKLSNVLLNYIKSSDFNIKDIKYYICEENKMESQSEFQWDKHKEINNNENSKCLNALKENDSRKDNNNLANITKDNPHSNREQFGSIVRGLFMNMKKRTFKVASLCRGNDKEVDTSNSEALNSYNNKSINMNAPDYVNYYNNYHEDTDFNYKNIQCYGNPSNNTESDDAVDNKMELSSQTHGENFALNILNMNKENSASPDINKSNINIRNETIDLTKDIEIDGNKLREEGTYDITKVKVVINNIVIKYKDVINDIIEGLDFISENKNCENYNFHAAYHACTYYFLRKNYDKCIHYMKVFVIKGAFKVCKIDSIYPDYYNLYCKRIQRREFCIIKYCTLILEVSKSVLTNLLLKINDNICLEYKKLQGNICSDNLNVEIKKILLEEKLLNINKDEQNKENTKESNFGNNIPDQVMDDKIDTNIIQDDSNTGKVKENNDEINSQNKDTNIEECDTKENSMNLNDKNSSDGVYCKKKTEDYENDQKENKLLSKENKWVYLGFENLNHLNEIYDVLKILFEIYIHIGKKIKRFNDFKILEDATAIYGYNISIVNVLFTLIIEHLCFIFEVLCYFTPHVLVYPIILLFGSELTNDDNLEESIVIDNNSHSKIENKNNNSNNYFYLNKAAHNEEIMYNNSACATMDLRIFKLFREFIANKSAIFPSDLSTKMHSVFLLLCKKLLYYQNSEQDMIKNIHNYHIKGNKKKKKSVMKFVTDAMNNPYKTKLSDFLNLMKNRKFLNCKSYIKCENIKFLSGKLVYNSKDTDINKNSSEIIQLDVTSENNNNPSIENTLPTLGNTTNNLNNKVNSDLLQSNDSLTIEKDNEISMYYIKLHNDMNICLYDDFDIFNEIRTKNEALNYVNSMLTDKNLGSKKMDNSNLKKKKTMESSITYVKNSIRERDLRRLNREKSKTS</sequence>
<dbReference type="OMA" id="EHINVNM"/>
<evidence type="ECO:0000256" key="2">
    <source>
        <dbReference type="SAM" id="MobiDB-lite"/>
    </source>
</evidence>
<comment type="similarity">
    <text evidence="1">Belongs to the SCAR/WAVE family.</text>
</comment>
<keyword evidence="3" id="KW-0812">Transmembrane</keyword>
<feature type="compositionally biased region" description="Basic and acidic residues" evidence="2">
    <location>
        <begin position="1381"/>
        <end position="1411"/>
    </location>
</feature>
<evidence type="ECO:0000256" key="1">
    <source>
        <dbReference type="ARBA" id="ARBA00006993"/>
    </source>
</evidence>
<dbReference type="VEuPathDB" id="PlasmoDB:PBANKA_1406900"/>
<keyword evidence="3" id="KW-1133">Transmembrane helix</keyword>
<evidence type="ECO:0000313" key="6">
    <source>
        <dbReference type="EMBL" id="SCO63995.1"/>
    </source>
</evidence>
<protein>
    <submittedName>
        <fullName evidence="4">Uncharacterized protein</fullName>
    </submittedName>
</protein>
<feature type="compositionally biased region" description="Basic and acidic residues" evidence="2">
    <location>
        <begin position="3843"/>
        <end position="3853"/>
    </location>
</feature>
<dbReference type="Proteomes" id="UP000219860">
    <property type="component" value="Chromosome 14"/>
</dbReference>
<feature type="transmembrane region" description="Helical" evidence="3">
    <location>
        <begin position="3725"/>
        <end position="3747"/>
    </location>
</feature>
<feature type="transmembrane region" description="Helical" evidence="3">
    <location>
        <begin position="2200"/>
        <end position="2217"/>
    </location>
</feature>
<dbReference type="GO" id="GO:0030036">
    <property type="term" value="P:actin cytoskeleton organization"/>
    <property type="evidence" value="ECO:0007669"/>
    <property type="project" value="InterPro"/>
</dbReference>
<feature type="compositionally biased region" description="Basic and acidic residues" evidence="2">
    <location>
        <begin position="3631"/>
        <end position="3640"/>
    </location>
</feature>
<feature type="compositionally biased region" description="Acidic residues" evidence="2">
    <location>
        <begin position="1296"/>
        <end position="1328"/>
    </location>
</feature>
<dbReference type="Proteomes" id="UP000220214">
    <property type="component" value="Chromosome 14"/>
</dbReference>
<dbReference type="EMBL" id="LT608150">
    <property type="protein sequence ID" value="SCM26024.1"/>
    <property type="molecule type" value="Genomic_DNA"/>
</dbReference>
<dbReference type="GO" id="GO:0005856">
    <property type="term" value="C:cytoskeleton"/>
    <property type="evidence" value="ECO:0007669"/>
    <property type="project" value="InterPro"/>
</dbReference>
<evidence type="ECO:0000313" key="4">
    <source>
        <dbReference type="EMBL" id="SCM26024.1"/>
    </source>
</evidence>
<proteinExistence type="inferred from homology"/>
<dbReference type="EMBL" id="LT614640">
    <property type="protein sequence ID" value="SCN28239.1"/>
    <property type="molecule type" value="Genomic_DNA"/>
</dbReference>
<evidence type="ECO:0000313" key="9">
    <source>
        <dbReference type="Proteomes" id="UP000516480"/>
    </source>
</evidence>
<evidence type="ECO:0000313" key="5">
    <source>
        <dbReference type="EMBL" id="SCN28239.1"/>
    </source>
</evidence>
<dbReference type="PANTHER" id="PTHR12902">
    <property type="entry name" value="WASP-1"/>
    <property type="match status" value="1"/>
</dbReference>
<feature type="compositionally biased region" description="Basic and acidic residues" evidence="2">
    <location>
        <begin position="1362"/>
        <end position="1373"/>
    </location>
</feature>
<reference evidence="7 9" key="1">
    <citation type="submission" date="2016-08" db="EMBL/GenBank/DDBJ databases">
        <authorList>
            <consortium name="Pathogen Informatics"/>
        </authorList>
    </citation>
    <scope>NUCLEOTIDE SEQUENCE [LARGE SCALE GENOMIC DNA]</scope>
    <source>
        <strain evidence="4 9">NK65 ny</strain>
        <strain evidence="5 8">NK65e</strain>
        <strain evidence="6 7">SP11 Antwerpcl1</strain>
    </source>
</reference>
<feature type="compositionally biased region" description="Basic and acidic residues" evidence="2">
    <location>
        <begin position="1420"/>
        <end position="1439"/>
    </location>
</feature>
<dbReference type="OrthoDB" id="378159at2759"/>
<feature type="region of interest" description="Disordered" evidence="2">
    <location>
        <begin position="3819"/>
        <end position="3853"/>
    </location>
</feature>
<feature type="transmembrane region" description="Helical" evidence="3">
    <location>
        <begin position="3782"/>
        <end position="3806"/>
    </location>
</feature>
<feature type="region of interest" description="Disordered" evidence="2">
    <location>
        <begin position="841"/>
        <end position="861"/>
    </location>
</feature>
<dbReference type="EMBL" id="LT608262">
    <property type="protein sequence ID" value="SCO63995.1"/>
    <property type="molecule type" value="Genomic_DNA"/>
</dbReference>
<evidence type="ECO:0000313" key="7">
    <source>
        <dbReference type="Proteomes" id="UP000219860"/>
    </source>
</evidence>
<dbReference type="InterPro" id="IPR028288">
    <property type="entry name" value="SCAR/WAVE_fam"/>
</dbReference>
<feature type="region of interest" description="Disordered" evidence="2">
    <location>
        <begin position="4016"/>
        <end position="4036"/>
    </location>
</feature>
<feature type="region of interest" description="Disordered" evidence="2">
    <location>
        <begin position="1259"/>
        <end position="1447"/>
    </location>
</feature>
<evidence type="ECO:0000313" key="8">
    <source>
        <dbReference type="Proteomes" id="UP000220214"/>
    </source>
</evidence>
<name>A0A1C6YRI0_PLABE</name>
<keyword evidence="3" id="KW-0472">Membrane</keyword>
<feature type="transmembrane region" description="Helical" evidence="3">
    <location>
        <begin position="2237"/>
        <end position="2255"/>
    </location>
</feature>
<feature type="region of interest" description="Disordered" evidence="2">
    <location>
        <begin position="4350"/>
        <end position="4369"/>
    </location>
</feature>
<gene>
    <name evidence="5" type="ORF">PBNK65E_000423800</name>
    <name evidence="4" type="ORF">PBNK65NY_000423000</name>
    <name evidence="6" type="ORF">PBSP11A_000423400</name>
</gene>
<feature type="compositionally biased region" description="Low complexity" evidence="2">
    <location>
        <begin position="842"/>
        <end position="861"/>
    </location>
</feature>
<organism evidence="4 9">
    <name type="scientific">Plasmodium berghei</name>
    <dbReference type="NCBI Taxonomy" id="5821"/>
    <lineage>
        <taxon>Eukaryota</taxon>
        <taxon>Sar</taxon>
        <taxon>Alveolata</taxon>
        <taxon>Apicomplexa</taxon>
        <taxon>Aconoidasida</taxon>
        <taxon>Haemosporida</taxon>
        <taxon>Plasmodiidae</taxon>
        <taxon>Plasmodium</taxon>
        <taxon>Plasmodium (Vinckeia)</taxon>
    </lineage>
</organism>
<feature type="region of interest" description="Disordered" evidence="2">
    <location>
        <begin position="4382"/>
        <end position="4403"/>
    </location>
</feature>
<evidence type="ECO:0000256" key="3">
    <source>
        <dbReference type="SAM" id="Phobius"/>
    </source>
</evidence>